<dbReference type="InterPro" id="IPR036188">
    <property type="entry name" value="FAD/NAD-bd_sf"/>
</dbReference>
<evidence type="ECO:0000313" key="3">
    <source>
        <dbReference type="EMBL" id="MVA98343.1"/>
    </source>
</evidence>
<dbReference type="GO" id="GO:0005737">
    <property type="term" value="C:cytoplasm"/>
    <property type="evidence" value="ECO:0007669"/>
    <property type="project" value="TreeGrafter"/>
</dbReference>
<dbReference type="RefSeq" id="WP_156713292.1">
    <property type="nucleotide sequence ID" value="NZ_WPHG01000003.1"/>
</dbReference>
<dbReference type="PANTHER" id="PTHR13847:SF275">
    <property type="entry name" value="GAMMA-GLUTAMYLPUTRESCINE OXIDOREDUCTASE"/>
    <property type="match status" value="1"/>
</dbReference>
<name>A0A844QK15_9HYPH</name>
<dbReference type="AlphaFoldDB" id="A0A844QK15"/>
<dbReference type="GO" id="GO:0016491">
    <property type="term" value="F:oxidoreductase activity"/>
    <property type="evidence" value="ECO:0007669"/>
    <property type="project" value="UniProtKB-KW"/>
</dbReference>
<dbReference type="Gene3D" id="3.50.50.60">
    <property type="entry name" value="FAD/NAD(P)-binding domain"/>
    <property type="match status" value="1"/>
</dbReference>
<evidence type="ECO:0000313" key="4">
    <source>
        <dbReference type="Proteomes" id="UP000463224"/>
    </source>
</evidence>
<dbReference type="PANTHER" id="PTHR13847">
    <property type="entry name" value="SARCOSINE DEHYDROGENASE-RELATED"/>
    <property type="match status" value="1"/>
</dbReference>
<accession>A0A844QK15</accession>
<gene>
    <name evidence="3" type="ORF">GN330_13925</name>
</gene>
<protein>
    <submittedName>
        <fullName evidence="3">FAD-dependent oxidoreductase</fullName>
    </submittedName>
</protein>
<dbReference type="Gene3D" id="3.30.9.10">
    <property type="entry name" value="D-Amino Acid Oxidase, subunit A, domain 2"/>
    <property type="match status" value="1"/>
</dbReference>
<keyword evidence="1" id="KW-0560">Oxidoreductase</keyword>
<dbReference type="Pfam" id="PF01266">
    <property type="entry name" value="DAO"/>
    <property type="match status" value="1"/>
</dbReference>
<evidence type="ECO:0000256" key="1">
    <source>
        <dbReference type="ARBA" id="ARBA00023002"/>
    </source>
</evidence>
<proteinExistence type="predicted"/>
<dbReference type="SUPFAM" id="SSF51905">
    <property type="entry name" value="FAD/NAD(P)-binding domain"/>
    <property type="match status" value="1"/>
</dbReference>
<reference evidence="3 4" key="1">
    <citation type="submission" date="2019-12" db="EMBL/GenBank/DDBJ databases">
        <title>Nitratireductor arenosus sp. nov., Isolated from sea sand, Jeju island, South Korea.</title>
        <authorList>
            <person name="Kim W."/>
        </authorList>
    </citation>
    <scope>NUCLEOTIDE SEQUENCE [LARGE SCALE GENOMIC DNA]</scope>
    <source>
        <strain evidence="3 4">CAU 1489</strain>
    </source>
</reference>
<feature type="domain" description="FAD dependent oxidoreductase" evidence="2">
    <location>
        <begin position="30"/>
        <end position="381"/>
    </location>
</feature>
<dbReference type="InterPro" id="IPR006076">
    <property type="entry name" value="FAD-dep_OxRdtase"/>
</dbReference>
<dbReference type="Proteomes" id="UP000463224">
    <property type="component" value="Unassembled WGS sequence"/>
</dbReference>
<dbReference type="EMBL" id="WPHG01000003">
    <property type="protein sequence ID" value="MVA98343.1"/>
    <property type="molecule type" value="Genomic_DNA"/>
</dbReference>
<comment type="caution">
    <text evidence="3">The sequence shown here is derived from an EMBL/GenBank/DDBJ whole genome shotgun (WGS) entry which is preliminary data.</text>
</comment>
<keyword evidence="4" id="KW-1185">Reference proteome</keyword>
<sequence length="427" mass="45746">MNTTAFSILWHASSLETIDAPPLGRDLSVDLAIVGGGFTGLSAALEAAGRGASVCVLEAQTTGHGGSGRNVGLVNAGLWLPPDSVIGQLGEKAGLRLVETLGLGPEKVFSLIEREDIDCEATRRGTLHLAHSPAGLRDLEERYRQGNRLGAPLSLLTQTETERRTGSKAFHGALFDPRAGTIQPLAYCRGLARAAQRHGAIVHERSPVTALKRGDGIWIVEANGHAVRARCLLVATNAYHLGISAPCKPAFIPFNYSQFATAPLAETDRRTVLPGGEGCWDTALVMSSIRVDRARRLIIGGVGSMEGPGKDFHHAWARRKLRQIYPALGDMSFEHGWSGRIAMTSDHIPKIVAFGPNAYACFGYSGRGIAPGTVFGTAAADALLREDGGDLPLAPLATYEERFRRIKAHYYETGATLYHAVSARMPR</sequence>
<evidence type="ECO:0000259" key="2">
    <source>
        <dbReference type="Pfam" id="PF01266"/>
    </source>
</evidence>
<organism evidence="3 4">
    <name type="scientific">Nitratireductor arenosus</name>
    <dbReference type="NCBI Taxonomy" id="2682096"/>
    <lineage>
        <taxon>Bacteria</taxon>
        <taxon>Pseudomonadati</taxon>
        <taxon>Pseudomonadota</taxon>
        <taxon>Alphaproteobacteria</taxon>
        <taxon>Hyphomicrobiales</taxon>
        <taxon>Phyllobacteriaceae</taxon>
        <taxon>Nitratireductor</taxon>
    </lineage>
</organism>